<proteinExistence type="predicted"/>
<reference evidence="2 3" key="1">
    <citation type="journal article" date="2016" name="BMC Microbiol.">
        <title>Characterization of mycobacteria and mycobacteriophages isolated from compost at the Sao Paulo Zoo Park Foundation in Brazil and creation of the new mycobacteriophage Cluster U.</title>
        <authorList>
            <person name="Lima-Junior J.D."/>
            <person name="Viana-Niero C."/>
            <person name="Conde Oliveira D.V."/>
            <person name="Machado G.E."/>
            <person name="Rabello M.C."/>
            <person name="Martins-Junior J."/>
            <person name="Martins L.F."/>
            <person name="Digiampietri L.A."/>
            <person name="da Silva A.M."/>
            <person name="Setubal J.C."/>
            <person name="Russell D.A."/>
            <person name="Jacobs-Sera D."/>
            <person name="Pope W.H."/>
            <person name="Hatfull G.F."/>
            <person name="Leao S.C."/>
        </authorList>
    </citation>
    <scope>NUCLEOTIDE SEQUENCE [LARGE SCALE GENOMIC DNA]</scope>
</reference>
<accession>A0A0K1LRZ1</accession>
<protein>
    <submittedName>
        <fullName evidence="2">Uncharacterized protein</fullName>
    </submittedName>
</protein>
<evidence type="ECO:0000256" key="1">
    <source>
        <dbReference type="SAM" id="MobiDB-lite"/>
    </source>
</evidence>
<dbReference type="OrthoDB" id="20270at10239"/>
<sequence length="140" mass="15389">MPDNDQNTWAVRWEAAQLPVGLTPECPPPPVYPADQLPPVTYDPATGNPIPPEYTPEQQELVDNYQAQAEVYADCVAQWNAAVDAVLADDANWTIAMSTASNESVARALLAELRLAHAGDKYTRNFRLVTAPPRSWTVVE</sequence>
<dbReference type="Proteomes" id="UP000230307">
    <property type="component" value="Genome"/>
</dbReference>
<keyword evidence="3" id="KW-1185">Reference proteome</keyword>
<gene>
    <name evidence="2" type="ORF">GODINES_35</name>
</gene>
<evidence type="ECO:0000313" key="3">
    <source>
        <dbReference type="Proteomes" id="UP000230307"/>
    </source>
</evidence>
<evidence type="ECO:0000313" key="2">
    <source>
        <dbReference type="EMBL" id="AKU45234.1"/>
    </source>
</evidence>
<name>A0A0K1LRZ1_9CAUD</name>
<feature type="region of interest" description="Disordered" evidence="1">
    <location>
        <begin position="20"/>
        <end position="52"/>
    </location>
</feature>
<organism evidence="2 3">
    <name type="scientific">Mycobacterium phage Godines</name>
    <dbReference type="NCBI Taxonomy" id="1675551"/>
    <lineage>
        <taxon>Viruses</taxon>
        <taxon>Duplodnaviria</taxon>
        <taxon>Heunggongvirae</taxon>
        <taxon>Uroviricota</taxon>
        <taxon>Caudoviricetes</taxon>
        <taxon>Bclasvirinae</taxon>
        <taxon>Rosebushvirus</taxon>
        <taxon>Rosebushvirus godines</taxon>
    </lineage>
</organism>
<dbReference type="EMBL" id="KR997932">
    <property type="protein sequence ID" value="AKU45234.1"/>
    <property type="molecule type" value="Genomic_DNA"/>
</dbReference>